<dbReference type="RefSeq" id="WP_330136887.1">
    <property type="nucleotide sequence ID" value="NZ_JAUTXY010000021.1"/>
</dbReference>
<comment type="caution">
    <text evidence="1">The sequence shown here is derived from an EMBL/GenBank/DDBJ whole genome shotgun (WGS) entry which is preliminary data.</text>
</comment>
<protein>
    <submittedName>
        <fullName evidence="1">Uncharacterized protein</fullName>
    </submittedName>
</protein>
<evidence type="ECO:0000313" key="2">
    <source>
        <dbReference type="Proteomes" id="UP001336020"/>
    </source>
</evidence>
<dbReference type="EMBL" id="JAUTXY010000021">
    <property type="protein sequence ID" value="MEE2061746.1"/>
    <property type="molecule type" value="Genomic_DNA"/>
</dbReference>
<accession>A0ABU7LJJ5</accession>
<name>A0ABU7LJJ5_9NOCA</name>
<proteinExistence type="predicted"/>
<sequence length="54" mass="5768">MQRSVVESALLDAVLDVMPVSDVALEAAVAGIPILDVRRSSGVEVMRSKDGWDI</sequence>
<organism evidence="1 2">
    <name type="scientific">Rhodococcus artemisiae</name>
    <dbReference type="NCBI Taxonomy" id="714159"/>
    <lineage>
        <taxon>Bacteria</taxon>
        <taxon>Bacillati</taxon>
        <taxon>Actinomycetota</taxon>
        <taxon>Actinomycetes</taxon>
        <taxon>Mycobacteriales</taxon>
        <taxon>Nocardiaceae</taxon>
        <taxon>Rhodococcus</taxon>
    </lineage>
</organism>
<evidence type="ECO:0000313" key="1">
    <source>
        <dbReference type="EMBL" id="MEE2061746.1"/>
    </source>
</evidence>
<keyword evidence="2" id="KW-1185">Reference proteome</keyword>
<reference evidence="1 2" key="1">
    <citation type="submission" date="2023-07" db="EMBL/GenBank/DDBJ databases">
        <authorList>
            <person name="Girao M."/>
            <person name="Carvalho M.F."/>
        </authorList>
    </citation>
    <scope>NUCLEOTIDE SEQUENCE [LARGE SCALE GENOMIC DNA]</scope>
    <source>
        <strain evidence="1 2">YIM65754</strain>
    </source>
</reference>
<dbReference type="Proteomes" id="UP001336020">
    <property type="component" value="Unassembled WGS sequence"/>
</dbReference>
<gene>
    <name evidence="1" type="ORF">Q7514_29905</name>
</gene>